<dbReference type="Proteomes" id="UP001187203">
    <property type="component" value="Unassembled WGS sequence"/>
</dbReference>
<name>A0ABU3YKT4_9HYPH</name>
<gene>
    <name evidence="6" type="ORF">R1523_13085</name>
</gene>
<evidence type="ECO:0000256" key="3">
    <source>
        <dbReference type="ARBA" id="ARBA00023125"/>
    </source>
</evidence>
<dbReference type="PANTHER" id="PTHR30537">
    <property type="entry name" value="HTH-TYPE TRANSCRIPTIONAL REGULATOR"/>
    <property type="match status" value="1"/>
</dbReference>
<accession>A0ABU3YKT4</accession>
<evidence type="ECO:0000313" key="7">
    <source>
        <dbReference type="Proteomes" id="UP001187203"/>
    </source>
</evidence>
<dbReference type="Pfam" id="PF00126">
    <property type="entry name" value="HTH_1"/>
    <property type="match status" value="1"/>
</dbReference>
<proteinExistence type="inferred from homology"/>
<keyword evidence="2" id="KW-0805">Transcription regulation</keyword>
<keyword evidence="4" id="KW-0804">Transcription</keyword>
<evidence type="ECO:0000313" key="6">
    <source>
        <dbReference type="EMBL" id="MDV4186436.1"/>
    </source>
</evidence>
<protein>
    <submittedName>
        <fullName evidence="6">LysR family transcriptional regulator</fullName>
    </submittedName>
</protein>
<dbReference type="InterPro" id="IPR005119">
    <property type="entry name" value="LysR_subst-bd"/>
</dbReference>
<dbReference type="InterPro" id="IPR058163">
    <property type="entry name" value="LysR-type_TF_proteobact-type"/>
</dbReference>
<dbReference type="CDD" id="cd08422">
    <property type="entry name" value="PBP2_CrgA_like"/>
    <property type="match status" value="1"/>
</dbReference>
<evidence type="ECO:0000256" key="4">
    <source>
        <dbReference type="ARBA" id="ARBA00023163"/>
    </source>
</evidence>
<dbReference type="PANTHER" id="PTHR30537:SF5">
    <property type="entry name" value="HTH-TYPE TRANSCRIPTIONAL ACTIVATOR TTDR-RELATED"/>
    <property type="match status" value="1"/>
</dbReference>
<comment type="similarity">
    <text evidence="1">Belongs to the LysR transcriptional regulatory family.</text>
</comment>
<keyword evidence="7" id="KW-1185">Reference proteome</keyword>
<dbReference type="PROSITE" id="PS50931">
    <property type="entry name" value="HTH_LYSR"/>
    <property type="match status" value="1"/>
</dbReference>
<evidence type="ECO:0000256" key="1">
    <source>
        <dbReference type="ARBA" id="ARBA00009437"/>
    </source>
</evidence>
<comment type="caution">
    <text evidence="6">The sequence shown here is derived from an EMBL/GenBank/DDBJ whole genome shotgun (WGS) entry which is preliminary data.</text>
</comment>
<dbReference type="InterPro" id="IPR036390">
    <property type="entry name" value="WH_DNA-bd_sf"/>
</dbReference>
<organism evidence="6 7">
    <name type="scientific">Rhizobium brockwellii</name>
    <dbReference type="NCBI Taxonomy" id="3019932"/>
    <lineage>
        <taxon>Bacteria</taxon>
        <taxon>Pseudomonadati</taxon>
        <taxon>Pseudomonadota</taxon>
        <taxon>Alphaproteobacteria</taxon>
        <taxon>Hyphomicrobiales</taxon>
        <taxon>Rhizobiaceae</taxon>
        <taxon>Rhizobium/Agrobacterium group</taxon>
        <taxon>Rhizobium</taxon>
    </lineage>
</organism>
<dbReference type="SUPFAM" id="SSF46785">
    <property type="entry name" value="Winged helix' DNA-binding domain"/>
    <property type="match status" value="1"/>
</dbReference>
<dbReference type="Gene3D" id="1.10.10.10">
    <property type="entry name" value="Winged helix-like DNA-binding domain superfamily/Winged helix DNA-binding domain"/>
    <property type="match status" value="1"/>
</dbReference>
<feature type="domain" description="HTH lysR-type" evidence="5">
    <location>
        <begin position="1"/>
        <end position="59"/>
    </location>
</feature>
<dbReference type="Gene3D" id="3.40.190.290">
    <property type="match status" value="1"/>
</dbReference>
<keyword evidence="3" id="KW-0238">DNA-binding</keyword>
<dbReference type="SUPFAM" id="SSF53850">
    <property type="entry name" value="Periplasmic binding protein-like II"/>
    <property type="match status" value="1"/>
</dbReference>
<reference evidence="7" key="1">
    <citation type="journal article" date="2023" name="Int. J. Mol. Sci.">
        <title>Genomic and Metabolic Characterization of Plant Growth-Promoting Rhizobacteria Isolated from Nodules of Clovers Grown in Non-Farmed Soil.</title>
        <authorList>
            <person name="Wojcik M."/>
            <person name="Koper P."/>
            <person name="Zebracki K."/>
            <person name="Marczak M."/>
            <person name="Mazur A."/>
        </authorList>
    </citation>
    <scope>NUCLEOTIDE SEQUENCE [LARGE SCALE GENOMIC DNA]</scope>
    <source>
        <strain evidence="7">KB12</strain>
    </source>
</reference>
<dbReference type="EMBL" id="JAWJWI010000005">
    <property type="protein sequence ID" value="MDV4186436.1"/>
    <property type="molecule type" value="Genomic_DNA"/>
</dbReference>
<dbReference type="InterPro" id="IPR036388">
    <property type="entry name" value="WH-like_DNA-bd_sf"/>
</dbReference>
<sequence>MDKIDGMRTFVAVVEAGSFAGASKRLGITGKLASKYIAMLEAQLGMNLLHRTTRSMSLTHDGRTYLEGCRRVLNEIDLLDMSLESSSGLKGTLRVAAPLTFGETVVATAALEFMDTHPEVTIELELSDEYVDLAEKGFDLAVRIGALKDSSLVARKLGEARLMVVAAPSYIERHGAPSHPDELSAHICIRDANNPDPNRWPFVIEGQQVQIPVAGPFVANSPPACLLPTRAGKGIFICPHVFLDDDLTQGRLVQLLPGFPSRTIAIQSVQLPSAFRKPKVSAFINTLRKHIR</sequence>
<dbReference type="RefSeq" id="WP_317276215.1">
    <property type="nucleotide sequence ID" value="NZ_JAWJWH010000005.1"/>
</dbReference>
<evidence type="ECO:0000256" key="2">
    <source>
        <dbReference type="ARBA" id="ARBA00023015"/>
    </source>
</evidence>
<evidence type="ECO:0000259" key="5">
    <source>
        <dbReference type="PROSITE" id="PS50931"/>
    </source>
</evidence>
<dbReference type="Pfam" id="PF03466">
    <property type="entry name" value="LysR_substrate"/>
    <property type="match status" value="1"/>
</dbReference>
<dbReference type="InterPro" id="IPR000847">
    <property type="entry name" value="LysR_HTH_N"/>
</dbReference>